<reference evidence="1" key="1">
    <citation type="submission" date="2017-07" db="EMBL/GenBank/DDBJ databases">
        <authorList>
            <person name="Mikheyev A."/>
            <person name="Grau M."/>
        </authorList>
    </citation>
    <scope>NUCLEOTIDE SEQUENCE</scope>
    <source>
        <tissue evidence="1">Venom_gland</tissue>
    </source>
</reference>
<proteinExistence type="predicted"/>
<organism evidence="1">
    <name type="scientific">Micrurus corallinus</name>
    <name type="common">Brazilian coral snake</name>
    <dbReference type="NCBI Taxonomy" id="54390"/>
    <lineage>
        <taxon>Eukaryota</taxon>
        <taxon>Metazoa</taxon>
        <taxon>Chordata</taxon>
        <taxon>Craniata</taxon>
        <taxon>Vertebrata</taxon>
        <taxon>Euteleostomi</taxon>
        <taxon>Lepidosauria</taxon>
        <taxon>Squamata</taxon>
        <taxon>Bifurcata</taxon>
        <taxon>Unidentata</taxon>
        <taxon>Episquamata</taxon>
        <taxon>Toxicofera</taxon>
        <taxon>Serpentes</taxon>
        <taxon>Colubroidea</taxon>
        <taxon>Elapidae</taxon>
        <taxon>Elapinae</taxon>
        <taxon>Micrurus</taxon>
    </lineage>
</organism>
<evidence type="ECO:0000313" key="1">
    <source>
        <dbReference type="EMBL" id="LAA38921.1"/>
    </source>
</evidence>
<reference evidence="1" key="2">
    <citation type="submission" date="2017-11" db="EMBL/GenBank/DDBJ databases">
        <title>Coralsnake Venomics: Analyses of Venom Gland Transcriptomes and Proteomes of Six Brazilian Taxa.</title>
        <authorList>
            <person name="Aird S.D."/>
            <person name="Jorge da Silva N."/>
            <person name="Qiu L."/>
            <person name="Villar-Briones A."/>
            <person name="Aparecida-Saddi V."/>
            <person name="Campos-Telles M.P."/>
            <person name="Grau M."/>
            <person name="Mikheyev A.S."/>
        </authorList>
    </citation>
    <scope>NUCLEOTIDE SEQUENCE</scope>
    <source>
        <tissue evidence="1">Venom_gland</tissue>
    </source>
</reference>
<sequence>MSHLCLRSSFNNLYILKPLKQCFFSFSRPIKAPLFFYLYLAHVSCLINLDCYYNSVLNCLEIRLRLAVRMADDCLVKFETVQKYIAITIVMVTDQFDCMLNHDIDRLSKLWKIGGVTTLLLSY</sequence>
<dbReference type="EMBL" id="IACJ01023517">
    <property type="protein sequence ID" value="LAA38921.1"/>
    <property type="molecule type" value="Transcribed_RNA"/>
</dbReference>
<accession>A0A2D4EUL1</accession>
<dbReference type="AlphaFoldDB" id="A0A2D4EUL1"/>
<name>A0A2D4EUL1_MICCO</name>
<protein>
    <submittedName>
        <fullName evidence="1">Uncharacterized protein</fullName>
    </submittedName>
</protein>